<keyword evidence="3 5" id="KW-0690">Ribosome biogenesis</keyword>
<gene>
    <name evidence="7" type="ORF">LPJ61_003587</name>
</gene>
<comment type="subcellular location">
    <subcellularLocation>
        <location evidence="5">Nucleus</location>
        <location evidence="5">Nucleolus</location>
    </subcellularLocation>
    <subcellularLocation>
        <location evidence="5">Nucleus</location>
        <location evidence="5">Nucleoplasm</location>
    </subcellularLocation>
</comment>
<feature type="region of interest" description="Disordered" evidence="6">
    <location>
        <begin position="1"/>
        <end position="28"/>
    </location>
</feature>
<accession>A0A9W7YBW4</accession>
<keyword evidence="8" id="KW-1185">Reference proteome</keyword>
<evidence type="ECO:0000256" key="2">
    <source>
        <dbReference type="ARBA" id="ARBA00018339"/>
    </source>
</evidence>
<keyword evidence="4 5" id="KW-0539">Nucleus</keyword>
<dbReference type="GO" id="GO:0000027">
    <property type="term" value="P:ribosomal large subunit assembly"/>
    <property type="evidence" value="ECO:0007669"/>
    <property type="project" value="UniProtKB-UniRule"/>
</dbReference>
<evidence type="ECO:0000256" key="4">
    <source>
        <dbReference type="ARBA" id="ARBA00023242"/>
    </source>
</evidence>
<dbReference type="GO" id="GO:0005730">
    <property type="term" value="C:nucleolus"/>
    <property type="evidence" value="ECO:0007669"/>
    <property type="project" value="UniProtKB-SubCell"/>
</dbReference>
<protein>
    <recommendedName>
        <fullName evidence="2 5">Ribosome biogenesis protein NOP53</fullName>
    </recommendedName>
</protein>
<evidence type="ECO:0000256" key="1">
    <source>
        <dbReference type="ARBA" id="ARBA00008838"/>
    </source>
</evidence>
<evidence type="ECO:0000313" key="7">
    <source>
        <dbReference type="EMBL" id="KAJ1729313.1"/>
    </source>
</evidence>
<sequence length="425" mass="46523">MSAVAKAPSAGGAPRKTRGGRKGKSAAWRKDIDLADVEAGLEERREEEKQGGAVVEKRQDSELFMMDIAGDDKTRARVASQRGLRVDEILGRRSKVAVPVLGSKMGEERKRKRAELALKRRLGKVAGFVGKRRVAPEGIRMGAAAQDLDIWGAGGTAAAAPSTKPKVAMSRKRLAHLAELPAVEVAHPGASYRPTKQAHAELVAKAGAEYAAEIRNEGKCDEFKGFRGVQAVDGAIECAEFVMEEMTQGDAAADSDGDSDGSDTVRGSADEGGPRRTKAPRAKTRVDRNRQRRATQRLGEERKAKVLKQRLHELDMSARFSTGVDARAAASDLAAERTRRQAQEKATQPLKRLGKYDVPQLPEAVKLTEDLPVSLRELEPETNSFADTFNSLVKRNLVEPRIPFRPKTKPRRAKTTEKWAYKDFV</sequence>
<name>A0A9W7YBW4_9FUNG</name>
<feature type="compositionally biased region" description="Basic residues" evidence="6">
    <location>
        <begin position="15"/>
        <end position="24"/>
    </location>
</feature>
<dbReference type="Proteomes" id="UP001143981">
    <property type="component" value="Unassembled WGS sequence"/>
</dbReference>
<dbReference type="GO" id="GO:0006364">
    <property type="term" value="P:rRNA processing"/>
    <property type="evidence" value="ECO:0007669"/>
    <property type="project" value="TreeGrafter"/>
</dbReference>
<dbReference type="PANTHER" id="PTHR14211">
    <property type="entry name" value="GLIOMA SUPPRESSOR CANDIDATE REGION GENE 2"/>
    <property type="match status" value="1"/>
</dbReference>
<dbReference type="OrthoDB" id="5072at2759"/>
<comment type="similarity">
    <text evidence="1 5">Belongs to the NOP53 family.</text>
</comment>
<evidence type="ECO:0000256" key="5">
    <source>
        <dbReference type="PIRNR" id="PIRNR017302"/>
    </source>
</evidence>
<evidence type="ECO:0000313" key="8">
    <source>
        <dbReference type="Proteomes" id="UP001143981"/>
    </source>
</evidence>
<dbReference type="GO" id="GO:0005654">
    <property type="term" value="C:nucleoplasm"/>
    <property type="evidence" value="ECO:0007669"/>
    <property type="project" value="UniProtKB-SubCell"/>
</dbReference>
<reference evidence="7" key="1">
    <citation type="submission" date="2022-07" db="EMBL/GenBank/DDBJ databases">
        <title>Phylogenomic reconstructions and comparative analyses of Kickxellomycotina fungi.</title>
        <authorList>
            <person name="Reynolds N.K."/>
            <person name="Stajich J.E."/>
            <person name="Barry K."/>
            <person name="Grigoriev I.V."/>
            <person name="Crous P."/>
            <person name="Smith M.E."/>
        </authorList>
    </citation>
    <scope>NUCLEOTIDE SEQUENCE</scope>
    <source>
        <strain evidence="7">BCRC 34381</strain>
    </source>
</reference>
<dbReference type="InterPro" id="IPR011687">
    <property type="entry name" value="Nop53/GLTSCR2"/>
</dbReference>
<dbReference type="Pfam" id="PF07767">
    <property type="entry name" value="Nop53"/>
    <property type="match status" value="1"/>
</dbReference>
<dbReference type="AlphaFoldDB" id="A0A9W7YBW4"/>
<dbReference type="GO" id="GO:0008097">
    <property type="term" value="F:5S rRNA binding"/>
    <property type="evidence" value="ECO:0007669"/>
    <property type="project" value="TreeGrafter"/>
</dbReference>
<comment type="caution">
    <text evidence="7">The sequence shown here is derived from an EMBL/GenBank/DDBJ whole genome shotgun (WGS) entry which is preliminary data.</text>
</comment>
<comment type="function">
    <text evidence="5">May play a role in ribosome biogenesis.</text>
</comment>
<evidence type="ECO:0000256" key="3">
    <source>
        <dbReference type="ARBA" id="ARBA00022517"/>
    </source>
</evidence>
<dbReference type="PANTHER" id="PTHR14211:SF7">
    <property type="entry name" value="RIBOSOME BIOGENESIS PROTEIN NOP53"/>
    <property type="match status" value="1"/>
</dbReference>
<dbReference type="PIRSF" id="PIRSF017302">
    <property type="entry name" value="Gltscr2"/>
    <property type="match status" value="1"/>
</dbReference>
<proteinExistence type="inferred from homology"/>
<feature type="region of interest" description="Disordered" evidence="6">
    <location>
        <begin position="248"/>
        <end position="301"/>
    </location>
</feature>
<dbReference type="EMBL" id="JANBOI010000637">
    <property type="protein sequence ID" value="KAJ1729313.1"/>
    <property type="molecule type" value="Genomic_DNA"/>
</dbReference>
<organism evidence="7 8">
    <name type="scientific">Coemansia biformis</name>
    <dbReference type="NCBI Taxonomy" id="1286918"/>
    <lineage>
        <taxon>Eukaryota</taxon>
        <taxon>Fungi</taxon>
        <taxon>Fungi incertae sedis</taxon>
        <taxon>Zoopagomycota</taxon>
        <taxon>Kickxellomycotina</taxon>
        <taxon>Kickxellomycetes</taxon>
        <taxon>Kickxellales</taxon>
        <taxon>Kickxellaceae</taxon>
        <taxon>Coemansia</taxon>
    </lineage>
</organism>
<evidence type="ECO:0000256" key="6">
    <source>
        <dbReference type="SAM" id="MobiDB-lite"/>
    </source>
</evidence>